<gene>
    <name evidence="1" type="ORF">C427_1286</name>
</gene>
<dbReference type="KEGG" id="gps:C427_1286"/>
<evidence type="ECO:0000313" key="1">
    <source>
        <dbReference type="EMBL" id="AGH43395.1"/>
    </source>
</evidence>
<dbReference type="AlphaFoldDB" id="K6Z0C4"/>
<reference evidence="1 2" key="1">
    <citation type="journal article" date="2013" name="Genome Announc.">
        <title>Complete Genome Sequence of Glaciecola psychrophila Strain 170T.</title>
        <authorList>
            <person name="Yin J."/>
            <person name="Chen J."/>
            <person name="Liu G."/>
            <person name="Yu Y."/>
            <person name="Song L."/>
            <person name="Wang X."/>
            <person name="Qu X."/>
        </authorList>
    </citation>
    <scope>NUCLEOTIDE SEQUENCE [LARGE SCALE GENOMIC DNA]</scope>
    <source>
        <strain evidence="1 2">170</strain>
    </source>
</reference>
<proteinExistence type="predicted"/>
<protein>
    <submittedName>
        <fullName evidence="1">Uncharacterized protein</fullName>
    </submittedName>
</protein>
<keyword evidence="2" id="KW-1185">Reference proteome</keyword>
<dbReference type="Proteomes" id="UP000011864">
    <property type="component" value="Chromosome"/>
</dbReference>
<sequence length="47" mass="5576">MFLEPLGCELCPKRMQKVLSRLLLFSFKSMIYSEKLIDVIITYFSKD</sequence>
<dbReference type="EMBL" id="CP003837">
    <property type="protein sequence ID" value="AGH43395.1"/>
    <property type="molecule type" value="Genomic_DNA"/>
</dbReference>
<dbReference type="HOGENOM" id="CLU_3171244_0_0_6"/>
<accession>K6Z0C4</accession>
<name>K6Z0C4_9ALTE</name>
<evidence type="ECO:0000313" key="2">
    <source>
        <dbReference type="Proteomes" id="UP000011864"/>
    </source>
</evidence>
<organism evidence="1 2">
    <name type="scientific">Paraglaciecola psychrophila 170</name>
    <dbReference type="NCBI Taxonomy" id="1129794"/>
    <lineage>
        <taxon>Bacteria</taxon>
        <taxon>Pseudomonadati</taxon>
        <taxon>Pseudomonadota</taxon>
        <taxon>Gammaproteobacteria</taxon>
        <taxon>Alteromonadales</taxon>
        <taxon>Alteromonadaceae</taxon>
        <taxon>Paraglaciecola</taxon>
    </lineage>
</organism>